<evidence type="ECO:0000256" key="11">
    <source>
        <dbReference type="ARBA" id="ARBA00023328"/>
    </source>
</evidence>
<dbReference type="OrthoDB" id="8194677at2759"/>
<evidence type="ECO:0000259" key="13">
    <source>
        <dbReference type="Pfam" id="PF03800"/>
    </source>
</evidence>
<keyword evidence="7" id="KW-0995">Kinetochore</keyword>
<accession>A0A3B3QTH0</accession>
<evidence type="ECO:0000256" key="12">
    <source>
        <dbReference type="SAM" id="Coils"/>
    </source>
</evidence>
<comment type="subcellular location">
    <subcellularLocation>
        <location evidence="2">Chromosome</location>
        <location evidence="2">Centromere</location>
        <location evidence="2">Kinetochore</location>
    </subcellularLocation>
    <subcellularLocation>
        <location evidence="1">Nucleus</location>
    </subcellularLocation>
</comment>
<feature type="coiled-coil region" evidence="12">
    <location>
        <begin position="309"/>
        <end position="343"/>
    </location>
</feature>
<dbReference type="STRING" id="1676925.ENSPKIP00000009428"/>
<evidence type="ECO:0000256" key="8">
    <source>
        <dbReference type="ARBA" id="ARBA00023054"/>
    </source>
</evidence>
<evidence type="ECO:0000256" key="9">
    <source>
        <dbReference type="ARBA" id="ARBA00023242"/>
    </source>
</evidence>
<evidence type="ECO:0000256" key="1">
    <source>
        <dbReference type="ARBA" id="ARBA00004123"/>
    </source>
</evidence>
<sequence>MSENTFPIFKIDAVVAYIRSDVLTGQEAKHFTKSDITPIPKPDVIRTLYMRILQLLYRLGPECYYVVPLDENMQFPLLLEMGTPIMSLYVRMCQFLPTCFVYDFQINDLLNPKAKRTIYILSGILNFLKFRNLRIEMTAEYQQTFRADLDKQQAYTKGIKDGEKMTEKLTTIPPEQQVEAKELAAALSDLQNTTTHACQEANTINQQVAEWKAEIAERSQKLTQRKVDVTTLKENIGKLKAQIVESPEELKSEMEKMKEKVKAIKNSKENVNARVVEWQIKVQAETQSKAEFQHFNKLLRDLGAGMEKMKSQQEEIQVLEAHCEAMEKEMKNLGNEKGELKWALERKMDKLTKQQIRRQRKREMKDQHVQNFMGECLQVNQKREEIVDQIQDISRETQHIKATIQGLRDVCNLDTDKAQAIYDRLLSSLDQYHKRIESHIVQGNEDIMKMKAHY</sequence>
<keyword evidence="6" id="KW-0498">Mitosis</keyword>
<evidence type="ECO:0000313" key="15">
    <source>
        <dbReference type="Proteomes" id="UP000261540"/>
    </source>
</evidence>
<dbReference type="KEGG" id="pki:111837468"/>
<keyword evidence="10" id="KW-0131">Cell cycle</keyword>
<reference evidence="14" key="1">
    <citation type="submission" date="2025-05" db="UniProtKB">
        <authorList>
            <consortium name="Ensembl"/>
        </authorList>
    </citation>
    <scope>IDENTIFICATION</scope>
</reference>
<keyword evidence="8 12" id="KW-0175">Coiled coil</keyword>
<protein>
    <submittedName>
        <fullName evidence="14">UF2 component of NDC80 kinetochore complex</fullName>
    </submittedName>
</protein>
<evidence type="ECO:0000256" key="6">
    <source>
        <dbReference type="ARBA" id="ARBA00022776"/>
    </source>
</evidence>
<dbReference type="Ensembl" id="ENSPKIT00000033537.1">
    <property type="protein sequence ID" value="ENSPKIP00000009428.1"/>
    <property type="gene ID" value="ENSPKIG00000024545.1"/>
</dbReference>
<dbReference type="Pfam" id="PF03800">
    <property type="entry name" value="Nuf2"/>
    <property type="match status" value="1"/>
</dbReference>
<dbReference type="GO" id="GO:0051383">
    <property type="term" value="P:kinetochore organization"/>
    <property type="evidence" value="ECO:0007669"/>
    <property type="project" value="TreeGrafter"/>
</dbReference>
<dbReference type="Gene3D" id="1.10.418.60">
    <property type="entry name" value="Ncd80 complex, Nuf2 subunit"/>
    <property type="match status" value="1"/>
</dbReference>
<dbReference type="Proteomes" id="UP000261540">
    <property type="component" value="Unplaced"/>
</dbReference>
<proteinExistence type="inferred from homology"/>
<dbReference type="InterPro" id="IPR005549">
    <property type="entry name" value="Kinetochore_Nuf2_N"/>
</dbReference>
<keyword evidence="11" id="KW-0137">Centromere</keyword>
<feature type="domain" description="Kinetochore protein Nuf2 N-terminal" evidence="13">
    <location>
        <begin position="4"/>
        <end position="144"/>
    </location>
</feature>
<dbReference type="GO" id="GO:0044877">
    <property type="term" value="F:protein-containing complex binding"/>
    <property type="evidence" value="ECO:0007669"/>
    <property type="project" value="TreeGrafter"/>
</dbReference>
<keyword evidence="5" id="KW-0132">Cell division</keyword>
<name>A0A3B3QTH0_9TELE</name>
<dbReference type="Ensembl" id="ENSPKIT00000033543.1">
    <property type="protein sequence ID" value="ENSPKIP00000009434.1"/>
    <property type="gene ID" value="ENSPKIG00000024545.1"/>
</dbReference>
<keyword evidence="4" id="KW-0158">Chromosome</keyword>
<evidence type="ECO:0000313" key="14">
    <source>
        <dbReference type="Ensembl" id="ENSPKIP00000009428.1"/>
    </source>
</evidence>
<evidence type="ECO:0000256" key="10">
    <source>
        <dbReference type="ARBA" id="ARBA00023306"/>
    </source>
</evidence>
<dbReference type="PANTHER" id="PTHR21650:SF2">
    <property type="entry name" value="KINETOCHORE PROTEIN NUF2"/>
    <property type="match status" value="1"/>
</dbReference>
<comment type="similarity">
    <text evidence="3">Belongs to the NUF2 family.</text>
</comment>
<dbReference type="InterPro" id="IPR038275">
    <property type="entry name" value="Nuf2_N_sf"/>
</dbReference>
<dbReference type="GO" id="GO:0031262">
    <property type="term" value="C:Ndc80 complex"/>
    <property type="evidence" value="ECO:0007669"/>
    <property type="project" value="InterPro"/>
</dbReference>
<dbReference type="GO" id="GO:0005634">
    <property type="term" value="C:nucleus"/>
    <property type="evidence" value="ECO:0007669"/>
    <property type="project" value="UniProtKB-SubCell"/>
</dbReference>
<organism evidence="14 15">
    <name type="scientific">Paramormyrops kingsleyae</name>
    <dbReference type="NCBI Taxonomy" id="1676925"/>
    <lineage>
        <taxon>Eukaryota</taxon>
        <taxon>Metazoa</taxon>
        <taxon>Chordata</taxon>
        <taxon>Craniata</taxon>
        <taxon>Vertebrata</taxon>
        <taxon>Euteleostomi</taxon>
        <taxon>Actinopterygii</taxon>
        <taxon>Neopterygii</taxon>
        <taxon>Teleostei</taxon>
        <taxon>Osteoglossocephala</taxon>
        <taxon>Osteoglossomorpha</taxon>
        <taxon>Osteoglossiformes</taxon>
        <taxon>Mormyridae</taxon>
        <taxon>Paramormyrops</taxon>
    </lineage>
</organism>
<dbReference type="GO" id="GO:0007507">
    <property type="term" value="P:heart development"/>
    <property type="evidence" value="ECO:0007669"/>
    <property type="project" value="Ensembl"/>
</dbReference>
<dbReference type="GO" id="GO:0007052">
    <property type="term" value="P:mitotic spindle organization"/>
    <property type="evidence" value="ECO:0007669"/>
    <property type="project" value="TreeGrafter"/>
</dbReference>
<dbReference type="GO" id="GO:0051301">
    <property type="term" value="P:cell division"/>
    <property type="evidence" value="ECO:0007669"/>
    <property type="project" value="UniProtKB-KW"/>
</dbReference>
<dbReference type="GeneTree" id="ENSGT00390000004199"/>
<dbReference type="GeneID" id="111837468"/>
<evidence type="ECO:0000256" key="2">
    <source>
        <dbReference type="ARBA" id="ARBA00004629"/>
    </source>
</evidence>
<evidence type="ECO:0000256" key="5">
    <source>
        <dbReference type="ARBA" id="ARBA00022618"/>
    </source>
</evidence>
<dbReference type="CTD" id="83540"/>
<dbReference type="GO" id="GO:0051315">
    <property type="term" value="P:attachment of mitotic spindle microtubules to kinetochore"/>
    <property type="evidence" value="ECO:0007669"/>
    <property type="project" value="TreeGrafter"/>
</dbReference>
<keyword evidence="9" id="KW-0539">Nucleus</keyword>
<keyword evidence="15" id="KW-1185">Reference proteome</keyword>
<dbReference type="RefSeq" id="XP_023655317.1">
    <property type="nucleotide sequence ID" value="XM_023799549.2"/>
</dbReference>
<dbReference type="AlphaFoldDB" id="A0A3B3QTH0"/>
<evidence type="ECO:0000256" key="7">
    <source>
        <dbReference type="ARBA" id="ARBA00022838"/>
    </source>
</evidence>
<dbReference type="GO" id="GO:0045132">
    <property type="term" value="P:meiotic chromosome segregation"/>
    <property type="evidence" value="ECO:0007669"/>
    <property type="project" value="TreeGrafter"/>
</dbReference>
<evidence type="ECO:0000256" key="4">
    <source>
        <dbReference type="ARBA" id="ARBA00022454"/>
    </source>
</evidence>
<dbReference type="PANTHER" id="PTHR21650">
    <property type="entry name" value="MEMBRALIN/KINETOCHORE PROTEIN NUF2"/>
    <property type="match status" value="1"/>
</dbReference>
<evidence type="ECO:0000256" key="3">
    <source>
        <dbReference type="ARBA" id="ARBA00005498"/>
    </source>
</evidence>